<dbReference type="GO" id="GO:0005829">
    <property type="term" value="C:cytosol"/>
    <property type="evidence" value="ECO:0007669"/>
    <property type="project" value="TreeGrafter"/>
</dbReference>
<feature type="domain" description="Phosphomannose isomerase type I helical insertion" evidence="7">
    <location>
        <begin position="6"/>
        <end position="71"/>
    </location>
</feature>
<dbReference type="GO" id="GO:0008270">
    <property type="term" value="F:zinc ion binding"/>
    <property type="evidence" value="ECO:0007669"/>
    <property type="project" value="InterPro"/>
</dbReference>
<dbReference type="AlphaFoldDB" id="A0AAN8Q385"/>
<accession>A0AAN8Q385</accession>
<dbReference type="InterPro" id="IPR046458">
    <property type="entry name" value="PMI_typeI_hel"/>
</dbReference>
<dbReference type="Gene3D" id="2.60.120.10">
    <property type="entry name" value="Jelly Rolls"/>
    <property type="match status" value="1"/>
</dbReference>
<dbReference type="Proteomes" id="UP001347796">
    <property type="component" value="Unassembled WGS sequence"/>
</dbReference>
<organism evidence="8 9">
    <name type="scientific">Patella caerulea</name>
    <name type="common">Rayed Mediterranean limpet</name>
    <dbReference type="NCBI Taxonomy" id="87958"/>
    <lineage>
        <taxon>Eukaryota</taxon>
        <taxon>Metazoa</taxon>
        <taxon>Spiralia</taxon>
        <taxon>Lophotrochozoa</taxon>
        <taxon>Mollusca</taxon>
        <taxon>Gastropoda</taxon>
        <taxon>Patellogastropoda</taxon>
        <taxon>Patelloidea</taxon>
        <taxon>Patellidae</taxon>
        <taxon>Patella</taxon>
    </lineage>
</organism>
<evidence type="ECO:0000313" key="9">
    <source>
        <dbReference type="Proteomes" id="UP001347796"/>
    </source>
</evidence>
<keyword evidence="6" id="KW-0175">Coiled coil</keyword>
<dbReference type="InterPro" id="IPR016305">
    <property type="entry name" value="Mannose-6-P_Isomerase"/>
</dbReference>
<comment type="cofactor">
    <cofactor evidence="2">
        <name>Zn(2+)</name>
        <dbReference type="ChEBI" id="CHEBI:29105"/>
    </cofactor>
</comment>
<dbReference type="Pfam" id="PF20512">
    <property type="entry name" value="PMI_typeI_hel"/>
    <property type="match status" value="1"/>
</dbReference>
<feature type="coiled-coil region" evidence="6">
    <location>
        <begin position="13"/>
        <end position="40"/>
    </location>
</feature>
<dbReference type="InterPro" id="IPR018050">
    <property type="entry name" value="Pmannose_isomerase-type1_CS"/>
</dbReference>
<proteinExistence type="inferred from homology"/>
<evidence type="ECO:0000256" key="6">
    <source>
        <dbReference type="SAM" id="Coils"/>
    </source>
</evidence>
<dbReference type="GO" id="GO:0009298">
    <property type="term" value="P:GDP-mannose biosynthetic process"/>
    <property type="evidence" value="ECO:0007669"/>
    <property type="project" value="InterPro"/>
</dbReference>
<evidence type="ECO:0000313" key="8">
    <source>
        <dbReference type="EMBL" id="KAK6196406.1"/>
    </source>
</evidence>
<dbReference type="InterPro" id="IPR011051">
    <property type="entry name" value="RmlC_Cupin_sf"/>
</dbReference>
<dbReference type="Gene3D" id="1.10.441.10">
    <property type="entry name" value="Phosphomannose Isomerase, domain 2"/>
    <property type="match status" value="1"/>
</dbReference>
<keyword evidence="9" id="KW-1185">Reference proteome</keyword>
<dbReference type="PANTHER" id="PTHR10309:SF0">
    <property type="entry name" value="MANNOSE-6-PHOSPHATE ISOMERASE"/>
    <property type="match status" value="1"/>
</dbReference>
<dbReference type="EC" id="5.3.1.8" evidence="5"/>
<evidence type="ECO:0000256" key="5">
    <source>
        <dbReference type="ARBA" id="ARBA00011956"/>
    </source>
</evidence>
<dbReference type="PANTHER" id="PTHR10309">
    <property type="entry name" value="MANNOSE-6-PHOSPHATE ISOMERASE"/>
    <property type="match status" value="1"/>
</dbReference>
<sequence length="235" mass="26170">MPLHREAIKDCFMAMMERDVDTVEKELEKLVNRVKVLVEAGQDTTAYNAQLLLKLHEEFPGDVGGFAIYFLNIITLKPGQAMFLEANLPHAYLFGDCMECMACSDNVVRAGLTPKLRDVHTLCEMLDYTGRPTAKTLFNGVESVEDIKVTVFKPPVPDFSVIRYEIPETIREKKLAPIDSASICIVIQGQGSLTNHSITQPLPLKRGSVFFIGAMEEVELQVSSSFLLFRSLAGL</sequence>
<dbReference type="GO" id="GO:0004476">
    <property type="term" value="F:mannose-6-phosphate isomerase activity"/>
    <property type="evidence" value="ECO:0007669"/>
    <property type="project" value="UniProtKB-EC"/>
</dbReference>
<dbReference type="GO" id="GO:0005975">
    <property type="term" value="P:carbohydrate metabolic process"/>
    <property type="evidence" value="ECO:0007669"/>
    <property type="project" value="InterPro"/>
</dbReference>
<dbReference type="NCBIfam" id="TIGR00218">
    <property type="entry name" value="manA"/>
    <property type="match status" value="1"/>
</dbReference>
<dbReference type="PROSITE" id="PS00966">
    <property type="entry name" value="PMI_I_2"/>
    <property type="match status" value="1"/>
</dbReference>
<dbReference type="SUPFAM" id="SSF51182">
    <property type="entry name" value="RmlC-like cupins"/>
    <property type="match status" value="1"/>
</dbReference>
<dbReference type="InterPro" id="IPR001250">
    <property type="entry name" value="Man6P_Isoase-1"/>
</dbReference>
<evidence type="ECO:0000256" key="3">
    <source>
        <dbReference type="ARBA" id="ARBA00004666"/>
    </source>
</evidence>
<protein>
    <recommendedName>
        <fullName evidence="5">mannose-6-phosphate isomerase</fullName>
        <ecNumber evidence="5">5.3.1.8</ecNumber>
    </recommendedName>
</protein>
<comment type="pathway">
    <text evidence="3">Nucleotide-sugar biosynthesis; GDP-alpha-D-mannose biosynthesis; alpha-D-mannose 1-phosphate from D-fructose 6-phosphate: step 1/2.</text>
</comment>
<dbReference type="FunFam" id="2.60.120.10:FF:000044">
    <property type="entry name" value="Mannose-6-phosphate isomerase"/>
    <property type="match status" value="1"/>
</dbReference>
<comment type="caution">
    <text evidence="8">The sequence shown here is derived from an EMBL/GenBank/DDBJ whole genome shotgun (WGS) entry which is preliminary data.</text>
</comment>
<comment type="similarity">
    <text evidence="4">Belongs to the mannose-6-phosphate isomerase type 1 family.</text>
</comment>
<reference evidence="8 9" key="1">
    <citation type="submission" date="2024-01" db="EMBL/GenBank/DDBJ databases">
        <title>The genome of the rayed Mediterranean limpet Patella caerulea (Linnaeus, 1758).</title>
        <authorList>
            <person name="Anh-Thu Weber A."/>
            <person name="Halstead-Nussloch G."/>
        </authorList>
    </citation>
    <scope>NUCLEOTIDE SEQUENCE [LARGE SCALE GENOMIC DNA]</scope>
    <source>
        <strain evidence="8">AATW-2023a</strain>
        <tissue evidence="8">Whole specimen</tissue>
    </source>
</reference>
<evidence type="ECO:0000259" key="7">
    <source>
        <dbReference type="Pfam" id="PF20512"/>
    </source>
</evidence>
<comment type="catalytic activity">
    <reaction evidence="1">
        <text>D-mannose 6-phosphate = D-fructose 6-phosphate</text>
        <dbReference type="Rhea" id="RHEA:12356"/>
        <dbReference type="ChEBI" id="CHEBI:58735"/>
        <dbReference type="ChEBI" id="CHEBI:61527"/>
        <dbReference type="EC" id="5.3.1.8"/>
    </reaction>
</comment>
<dbReference type="InterPro" id="IPR014710">
    <property type="entry name" value="RmlC-like_jellyroll"/>
</dbReference>
<evidence type="ECO:0000256" key="2">
    <source>
        <dbReference type="ARBA" id="ARBA00001947"/>
    </source>
</evidence>
<gene>
    <name evidence="8" type="ORF">SNE40_001638</name>
</gene>
<name>A0AAN8Q385_PATCE</name>
<dbReference type="PRINTS" id="PR00714">
    <property type="entry name" value="MAN6PISMRASE"/>
</dbReference>
<dbReference type="EMBL" id="JAZGQO010000001">
    <property type="protein sequence ID" value="KAK6196406.1"/>
    <property type="molecule type" value="Genomic_DNA"/>
</dbReference>
<evidence type="ECO:0000256" key="1">
    <source>
        <dbReference type="ARBA" id="ARBA00000757"/>
    </source>
</evidence>
<evidence type="ECO:0000256" key="4">
    <source>
        <dbReference type="ARBA" id="ARBA00010772"/>
    </source>
</evidence>